<name>A0A1N7FAB6_9EURY</name>
<evidence type="ECO:0000256" key="1">
    <source>
        <dbReference type="SAM" id="MobiDB-lite"/>
    </source>
</evidence>
<dbReference type="STRING" id="588898.BB347_14080"/>
<dbReference type="RefSeq" id="WP_236995954.1">
    <property type="nucleotide sequence ID" value="NZ_CP019327.1"/>
</dbReference>
<dbReference type="InterPro" id="IPR006311">
    <property type="entry name" value="TAT_signal"/>
</dbReference>
<dbReference type="GeneID" id="30957093"/>
<dbReference type="EMBL" id="FTNP01000005">
    <property type="protein sequence ID" value="SIR97291.1"/>
    <property type="molecule type" value="Genomic_DNA"/>
</dbReference>
<accession>A0A1N7FAB6</accession>
<reference evidence="2 3" key="1">
    <citation type="submission" date="2017-01" db="EMBL/GenBank/DDBJ databases">
        <authorList>
            <person name="Mah S.A."/>
            <person name="Swanson W.J."/>
            <person name="Moy G.W."/>
            <person name="Vacquier V.D."/>
        </authorList>
    </citation>
    <scope>NUCLEOTIDE SEQUENCE [LARGE SCALE GENOMIC DNA]</scope>
    <source>
        <strain evidence="2 3">CGMCC 1.8909</strain>
    </source>
</reference>
<keyword evidence="3" id="KW-1185">Reference proteome</keyword>
<protein>
    <submittedName>
        <fullName evidence="2">Uncharacterized protein</fullName>
    </submittedName>
</protein>
<sequence length="252" mass="27162">MGETAATGTVSLMATRRTVLRTGALAGAGTIAGIVALPSPPATTPADRTVQGADPPTSVADWTDETISDEEATPIARYQYRSIDNGVDDFGDRDAFVATAPINVVLVPDEDAEGDGAPLERVMSVLDEEGWLRGPEEYTRYGWDRSDETFVRQEGTAAETYYGTSGRLHVRCWSFEGVVSMQAHEDTGARPEHEIESYSDARTAIEAIFDAAGWRVSPDAIDLDNEQGDHDGIASVITERTDGEETTLTEES</sequence>
<dbReference type="PROSITE" id="PS51318">
    <property type="entry name" value="TAT"/>
    <property type="match status" value="1"/>
</dbReference>
<gene>
    <name evidence="2" type="ORF">SAMN05421809_3141</name>
</gene>
<evidence type="ECO:0000313" key="3">
    <source>
        <dbReference type="Proteomes" id="UP000185687"/>
    </source>
</evidence>
<dbReference type="AlphaFoldDB" id="A0A1N7FAB6"/>
<organism evidence="2 3">
    <name type="scientific">Natronorubrum daqingense</name>
    <dbReference type="NCBI Taxonomy" id="588898"/>
    <lineage>
        <taxon>Archaea</taxon>
        <taxon>Methanobacteriati</taxon>
        <taxon>Methanobacteriota</taxon>
        <taxon>Stenosarchaea group</taxon>
        <taxon>Halobacteria</taxon>
        <taxon>Halobacteriales</taxon>
        <taxon>Natrialbaceae</taxon>
        <taxon>Natronorubrum</taxon>
    </lineage>
</organism>
<feature type="region of interest" description="Disordered" evidence="1">
    <location>
        <begin position="42"/>
        <end position="61"/>
    </location>
</feature>
<dbReference type="Proteomes" id="UP000185687">
    <property type="component" value="Unassembled WGS sequence"/>
</dbReference>
<evidence type="ECO:0000313" key="2">
    <source>
        <dbReference type="EMBL" id="SIR97291.1"/>
    </source>
</evidence>
<proteinExistence type="predicted"/>